<keyword evidence="1" id="KW-0812">Transmembrane</keyword>
<gene>
    <name evidence="2" type="ORF">SDC9_137717</name>
</gene>
<keyword evidence="1" id="KW-0472">Membrane</keyword>
<name>A0A645DMQ7_9ZZZZ</name>
<sequence length="95" mass="10251">MFSASTGLYIISSTILLNPIDNALSAAAFISEYCFSAFSVLFLELLSEIELSIASIATFSISKVLVSLFLAAIALPLEIIIVAAMRKVINLFLFI</sequence>
<proteinExistence type="predicted"/>
<dbReference type="EMBL" id="VSSQ01037811">
    <property type="protein sequence ID" value="MPM90596.1"/>
    <property type="molecule type" value="Genomic_DNA"/>
</dbReference>
<dbReference type="AlphaFoldDB" id="A0A645DMQ7"/>
<keyword evidence="1" id="KW-1133">Transmembrane helix</keyword>
<feature type="transmembrane region" description="Helical" evidence="1">
    <location>
        <begin position="64"/>
        <end position="85"/>
    </location>
</feature>
<accession>A0A645DMQ7</accession>
<comment type="caution">
    <text evidence="2">The sequence shown here is derived from an EMBL/GenBank/DDBJ whole genome shotgun (WGS) entry which is preliminary data.</text>
</comment>
<evidence type="ECO:0000256" key="1">
    <source>
        <dbReference type="SAM" id="Phobius"/>
    </source>
</evidence>
<organism evidence="2">
    <name type="scientific">bioreactor metagenome</name>
    <dbReference type="NCBI Taxonomy" id="1076179"/>
    <lineage>
        <taxon>unclassified sequences</taxon>
        <taxon>metagenomes</taxon>
        <taxon>ecological metagenomes</taxon>
    </lineage>
</organism>
<protein>
    <submittedName>
        <fullName evidence="2">Uncharacterized protein</fullName>
    </submittedName>
</protein>
<reference evidence="2" key="1">
    <citation type="submission" date="2019-08" db="EMBL/GenBank/DDBJ databases">
        <authorList>
            <person name="Kucharzyk K."/>
            <person name="Murdoch R.W."/>
            <person name="Higgins S."/>
            <person name="Loffler F."/>
        </authorList>
    </citation>
    <scope>NUCLEOTIDE SEQUENCE</scope>
</reference>
<evidence type="ECO:0000313" key="2">
    <source>
        <dbReference type="EMBL" id="MPM90596.1"/>
    </source>
</evidence>